<reference evidence="2" key="1">
    <citation type="submission" date="2022-04" db="EMBL/GenBank/DDBJ databases">
        <title>A functionally conserved STORR gene fusion in Papaver species that diverged 16.8 million years ago.</title>
        <authorList>
            <person name="Catania T."/>
        </authorList>
    </citation>
    <scope>NUCLEOTIDE SEQUENCE</scope>
    <source>
        <strain evidence="2">S-188037</strain>
    </source>
</reference>
<proteinExistence type="predicted"/>
<keyword evidence="3" id="KW-1185">Reference proteome</keyword>
<name>A0AAD4TMF7_9MAGN</name>
<protein>
    <recommendedName>
        <fullName evidence="1">F-box domain-containing protein</fullName>
    </recommendedName>
</protein>
<gene>
    <name evidence="2" type="ORF">MKW98_019121</name>
</gene>
<dbReference type="Pfam" id="PF12937">
    <property type="entry name" value="F-box-like"/>
    <property type="match status" value="1"/>
</dbReference>
<feature type="domain" description="F-box" evidence="1">
    <location>
        <begin position="4"/>
        <end position="50"/>
    </location>
</feature>
<dbReference type="SMART" id="SM00256">
    <property type="entry name" value="FBOX"/>
    <property type="match status" value="1"/>
</dbReference>
<dbReference type="Pfam" id="PF08268">
    <property type="entry name" value="FBA_3"/>
    <property type="match status" value="1"/>
</dbReference>
<dbReference type="InterPro" id="IPR001810">
    <property type="entry name" value="F-box_dom"/>
</dbReference>
<dbReference type="InterPro" id="IPR017451">
    <property type="entry name" value="F-box-assoc_interact_dom"/>
</dbReference>
<dbReference type="InterPro" id="IPR013187">
    <property type="entry name" value="F-box-assoc_dom_typ3"/>
</dbReference>
<dbReference type="PROSITE" id="PS50181">
    <property type="entry name" value="FBOX"/>
    <property type="match status" value="1"/>
</dbReference>
<dbReference type="InterPro" id="IPR036047">
    <property type="entry name" value="F-box-like_dom_sf"/>
</dbReference>
<comment type="caution">
    <text evidence="2">The sequence shown here is derived from an EMBL/GenBank/DDBJ whole genome shotgun (WGS) entry which is preliminary data.</text>
</comment>
<dbReference type="Gene3D" id="1.20.1280.50">
    <property type="match status" value="1"/>
</dbReference>
<evidence type="ECO:0000313" key="3">
    <source>
        <dbReference type="Proteomes" id="UP001202328"/>
    </source>
</evidence>
<dbReference type="Proteomes" id="UP001202328">
    <property type="component" value="Unassembled WGS sequence"/>
</dbReference>
<dbReference type="InterPro" id="IPR050796">
    <property type="entry name" value="SCF_F-box_component"/>
</dbReference>
<sequence length="394" mass="45051">MADHNLLNSLPQEIILNILSRLPAQSVLDCRQVCRSWGNLLQFHRQYVADSETMSFLGFDSRAQALRYLEYNDDKQPNYCVKIIKFKFPASVCGGLVGSDNGLICLSVKTKYNANPVFGNKYKVDTPDEPLYICNPITREFVNLPPLLIDEKKSVDGVHVVHGFGYHPLTNKYKVVRIFYVGNGKSPSFKGQVEVYTVGSGSGWRSAGETNYSLGSDYFANPTGVCVNGTLHWLSDKFRDIVAFDLVYEKFHLLRTTTAWKRCPRRIFVARHCLCLEYIYGNSLDYLLLKKNKEEEDSSCYHMNEQRYYISWSWIEEVTMPSNVVSRIRSSICSITKMGELLLTDGRKVDPCEKVVLEFIGKRFDFDWKIPLSHINTFVSLEALGETTVQRLDS</sequence>
<evidence type="ECO:0000259" key="1">
    <source>
        <dbReference type="PROSITE" id="PS50181"/>
    </source>
</evidence>
<accession>A0AAD4TMF7</accession>
<dbReference type="PANTHER" id="PTHR31672">
    <property type="entry name" value="BNACNNG10540D PROTEIN"/>
    <property type="match status" value="1"/>
</dbReference>
<dbReference type="EMBL" id="JAJJMB010000835">
    <property type="protein sequence ID" value="KAI3960920.1"/>
    <property type="molecule type" value="Genomic_DNA"/>
</dbReference>
<organism evidence="2 3">
    <name type="scientific">Papaver atlanticum</name>
    <dbReference type="NCBI Taxonomy" id="357466"/>
    <lineage>
        <taxon>Eukaryota</taxon>
        <taxon>Viridiplantae</taxon>
        <taxon>Streptophyta</taxon>
        <taxon>Embryophyta</taxon>
        <taxon>Tracheophyta</taxon>
        <taxon>Spermatophyta</taxon>
        <taxon>Magnoliopsida</taxon>
        <taxon>Ranunculales</taxon>
        <taxon>Papaveraceae</taxon>
        <taxon>Papaveroideae</taxon>
        <taxon>Papaver</taxon>
    </lineage>
</organism>
<dbReference type="PANTHER" id="PTHR31672:SF13">
    <property type="entry name" value="F-BOX PROTEIN CPR30-LIKE"/>
    <property type="match status" value="1"/>
</dbReference>
<dbReference type="SUPFAM" id="SSF81383">
    <property type="entry name" value="F-box domain"/>
    <property type="match status" value="1"/>
</dbReference>
<dbReference type="NCBIfam" id="TIGR01640">
    <property type="entry name" value="F_box_assoc_1"/>
    <property type="match status" value="1"/>
</dbReference>
<evidence type="ECO:0000313" key="2">
    <source>
        <dbReference type="EMBL" id="KAI3960920.1"/>
    </source>
</evidence>
<dbReference type="AlphaFoldDB" id="A0AAD4TMF7"/>